<evidence type="ECO:0000256" key="3">
    <source>
        <dbReference type="ARBA" id="ARBA00022833"/>
    </source>
</evidence>
<dbReference type="GeneID" id="29980406"/>
<dbReference type="Gene3D" id="3.90.1590.10">
    <property type="entry name" value="glutathione-dependent formaldehyde- activating enzyme (gfa)"/>
    <property type="match status" value="1"/>
</dbReference>
<evidence type="ECO:0000259" key="5">
    <source>
        <dbReference type="PROSITE" id="PS51891"/>
    </source>
</evidence>
<sequence>MPLHLTGSCTCTAVQYSVDLDSPDIARTSLCHCSSCKKAFGTNYGLTTKVPIDGFKYEQGKPKLFKQENGVVREFCDKCGSFLCEYGEQAADKFRYITWGTLDDPEKLPPKGEFFCKDRASWMPEVPGESNIPAGFGVSTSEAYLDVFHKREIKE</sequence>
<gene>
    <name evidence="6" type="ORF">TGAM01_v202096</name>
</gene>
<dbReference type="InterPro" id="IPR011057">
    <property type="entry name" value="Mss4-like_sf"/>
</dbReference>
<dbReference type="GO" id="GO:0016846">
    <property type="term" value="F:carbon-sulfur lyase activity"/>
    <property type="evidence" value="ECO:0007669"/>
    <property type="project" value="InterPro"/>
</dbReference>
<keyword evidence="4" id="KW-0456">Lyase</keyword>
<dbReference type="PROSITE" id="PS51891">
    <property type="entry name" value="CENP_V_GFA"/>
    <property type="match status" value="1"/>
</dbReference>
<keyword evidence="2" id="KW-0479">Metal-binding</keyword>
<name>A0A2P4ZXI4_9HYPO</name>
<protein>
    <recommendedName>
        <fullName evidence="5">CENP-V/GFA domain-containing protein</fullName>
    </recommendedName>
</protein>
<dbReference type="Pfam" id="PF04828">
    <property type="entry name" value="GFA"/>
    <property type="match status" value="1"/>
</dbReference>
<dbReference type="PANTHER" id="PTHR33337">
    <property type="entry name" value="GFA DOMAIN-CONTAINING PROTEIN"/>
    <property type="match status" value="1"/>
</dbReference>
<dbReference type="Proteomes" id="UP000054821">
    <property type="component" value="Unassembled WGS sequence"/>
</dbReference>
<accession>A0A2P4ZXI4</accession>
<comment type="similarity">
    <text evidence="1">Belongs to the Gfa family.</text>
</comment>
<dbReference type="InterPro" id="IPR006913">
    <property type="entry name" value="CENP-V/GFA"/>
</dbReference>
<organism evidence="6 7">
    <name type="scientific">Trichoderma gamsii</name>
    <dbReference type="NCBI Taxonomy" id="398673"/>
    <lineage>
        <taxon>Eukaryota</taxon>
        <taxon>Fungi</taxon>
        <taxon>Dikarya</taxon>
        <taxon>Ascomycota</taxon>
        <taxon>Pezizomycotina</taxon>
        <taxon>Sordariomycetes</taxon>
        <taxon>Hypocreomycetidae</taxon>
        <taxon>Hypocreales</taxon>
        <taxon>Hypocreaceae</taxon>
        <taxon>Trichoderma</taxon>
    </lineage>
</organism>
<dbReference type="PANTHER" id="PTHR33337:SF40">
    <property type="entry name" value="CENP-V_GFA DOMAIN-CONTAINING PROTEIN-RELATED"/>
    <property type="match status" value="1"/>
</dbReference>
<dbReference type="RefSeq" id="XP_018666465.1">
    <property type="nucleotide sequence ID" value="XM_018800323.1"/>
</dbReference>
<dbReference type="AlphaFoldDB" id="A0A2P4ZXI4"/>
<feature type="domain" description="CENP-V/GFA" evidence="5">
    <location>
        <begin position="5"/>
        <end position="112"/>
    </location>
</feature>
<evidence type="ECO:0000313" key="6">
    <source>
        <dbReference type="EMBL" id="PON28988.1"/>
    </source>
</evidence>
<evidence type="ECO:0000256" key="2">
    <source>
        <dbReference type="ARBA" id="ARBA00022723"/>
    </source>
</evidence>
<evidence type="ECO:0000256" key="1">
    <source>
        <dbReference type="ARBA" id="ARBA00005495"/>
    </source>
</evidence>
<keyword evidence="7" id="KW-1185">Reference proteome</keyword>
<reference evidence="6 7" key="1">
    <citation type="journal article" date="2016" name="Genome Announc.">
        <title>Draft Whole-Genome Sequence of Trichoderma gamsii T6085, a Promising Biocontrol Agent of Fusarium Head Blight on Wheat.</title>
        <authorList>
            <person name="Baroncelli R."/>
            <person name="Zapparata A."/>
            <person name="Piaggeschi G."/>
            <person name="Sarrocco S."/>
            <person name="Vannacci G."/>
        </authorList>
    </citation>
    <scope>NUCLEOTIDE SEQUENCE [LARGE SCALE GENOMIC DNA]</scope>
    <source>
        <strain evidence="6 7">T6085</strain>
    </source>
</reference>
<dbReference type="EMBL" id="JPDN02000005">
    <property type="protein sequence ID" value="PON28988.1"/>
    <property type="molecule type" value="Genomic_DNA"/>
</dbReference>
<evidence type="ECO:0000313" key="7">
    <source>
        <dbReference type="Proteomes" id="UP000054821"/>
    </source>
</evidence>
<comment type="caution">
    <text evidence="6">The sequence shown here is derived from an EMBL/GenBank/DDBJ whole genome shotgun (WGS) entry which is preliminary data.</text>
</comment>
<dbReference type="STRING" id="398673.A0A2P4ZXI4"/>
<evidence type="ECO:0000256" key="4">
    <source>
        <dbReference type="ARBA" id="ARBA00023239"/>
    </source>
</evidence>
<dbReference type="GO" id="GO:0046872">
    <property type="term" value="F:metal ion binding"/>
    <property type="evidence" value="ECO:0007669"/>
    <property type="project" value="UniProtKB-KW"/>
</dbReference>
<keyword evidence="3" id="KW-0862">Zinc</keyword>
<proteinExistence type="inferred from homology"/>
<dbReference type="SUPFAM" id="SSF51316">
    <property type="entry name" value="Mss4-like"/>
    <property type="match status" value="1"/>
</dbReference>